<dbReference type="Gene3D" id="2.40.270.10">
    <property type="entry name" value="DNA-directed RNA polymerase, subunit 2, domain 6"/>
    <property type="match status" value="1"/>
</dbReference>
<dbReference type="SUPFAM" id="SSF64484">
    <property type="entry name" value="beta and beta-prime subunits of DNA dependent RNA-polymerase"/>
    <property type="match status" value="1"/>
</dbReference>
<evidence type="ECO:0000256" key="4">
    <source>
        <dbReference type="ARBA" id="ARBA00022679"/>
    </source>
</evidence>
<protein>
    <recommendedName>
        <fullName evidence="2">DNA-directed RNA polymerase</fullName>
        <ecNumber evidence="2">2.7.7.6</ecNumber>
    </recommendedName>
</protein>
<dbReference type="InterPro" id="IPR007646">
    <property type="entry name" value="RNA_pol_Rpb2_4"/>
</dbReference>
<feature type="domain" description="RNA polymerase Rpb2" evidence="11">
    <location>
        <begin position="310"/>
        <end position="401"/>
    </location>
</feature>
<dbReference type="Pfam" id="PF04566">
    <property type="entry name" value="RNA_pol_Rpb2_4"/>
    <property type="match status" value="1"/>
</dbReference>
<proteinExistence type="inferred from homology"/>
<dbReference type="InterPro" id="IPR015712">
    <property type="entry name" value="DNA-dir_RNA_pol_su2"/>
</dbReference>
<evidence type="ECO:0000256" key="5">
    <source>
        <dbReference type="ARBA" id="ARBA00022695"/>
    </source>
</evidence>
<dbReference type="CDD" id="cd00653">
    <property type="entry name" value="RNA_pol_B_RPB2"/>
    <property type="match status" value="1"/>
</dbReference>
<evidence type="ECO:0000256" key="1">
    <source>
        <dbReference type="ARBA" id="ARBA00006835"/>
    </source>
</evidence>
<dbReference type="InterPro" id="IPR007641">
    <property type="entry name" value="RNA_pol_Rpb2_7"/>
</dbReference>
<dbReference type="Gene3D" id="3.90.1800.10">
    <property type="entry name" value="RNA polymerase alpha subunit dimerisation domain"/>
    <property type="match status" value="1"/>
</dbReference>
<evidence type="ECO:0000256" key="7">
    <source>
        <dbReference type="ARBA" id="ARBA00022833"/>
    </source>
</evidence>
<feature type="domain" description="RNA polymerase Rpb2" evidence="14">
    <location>
        <begin position="570"/>
        <end position="631"/>
    </location>
</feature>
<dbReference type="GO" id="GO:0000428">
    <property type="term" value="C:DNA-directed RNA polymerase complex"/>
    <property type="evidence" value="ECO:0007669"/>
    <property type="project" value="UniProtKB-KW"/>
</dbReference>
<dbReference type="GO" id="GO:0003677">
    <property type="term" value="F:DNA binding"/>
    <property type="evidence" value="ECO:0007669"/>
    <property type="project" value="InterPro"/>
</dbReference>
<dbReference type="Pfam" id="PF04563">
    <property type="entry name" value="RNA_pol_Rpb2_1"/>
    <property type="match status" value="1"/>
</dbReference>
<dbReference type="InterPro" id="IPR007121">
    <property type="entry name" value="RNA_pol_bsu_CS"/>
</dbReference>
<keyword evidence="3" id="KW-0240">DNA-directed RNA polymerase</keyword>
<dbReference type="AlphaFoldDB" id="A0A6C0J1Q7"/>
<name>A0A6C0J1Q7_9ZZZZ</name>
<keyword evidence="6" id="KW-0479">Metal-binding</keyword>
<evidence type="ECO:0000259" key="14">
    <source>
        <dbReference type="Pfam" id="PF04566"/>
    </source>
</evidence>
<evidence type="ECO:0000256" key="8">
    <source>
        <dbReference type="ARBA" id="ARBA00023163"/>
    </source>
</evidence>
<dbReference type="EC" id="2.7.7.6" evidence="2"/>
<keyword evidence="8" id="KW-0804">Transcription</keyword>
<feature type="domain" description="RNA polymerase Rpb2" evidence="11">
    <location>
        <begin position="197"/>
        <end position="249"/>
    </location>
</feature>
<dbReference type="EMBL" id="MN740295">
    <property type="protein sequence ID" value="QHT98710.1"/>
    <property type="molecule type" value="Genomic_DNA"/>
</dbReference>
<dbReference type="PANTHER" id="PTHR20856">
    <property type="entry name" value="DNA-DIRECTED RNA POLYMERASE I SUBUNIT 2"/>
    <property type="match status" value="1"/>
</dbReference>
<evidence type="ECO:0000259" key="13">
    <source>
        <dbReference type="Pfam" id="PF04565"/>
    </source>
</evidence>
<dbReference type="Pfam" id="PF04560">
    <property type="entry name" value="RNA_pol_Rpb2_7"/>
    <property type="match status" value="1"/>
</dbReference>
<dbReference type="Gene3D" id="2.40.50.150">
    <property type="match status" value="1"/>
</dbReference>
<dbReference type="InterPro" id="IPR037033">
    <property type="entry name" value="DNA-dir_RNAP_su2_hyb_sf"/>
</dbReference>
<evidence type="ECO:0000313" key="15">
    <source>
        <dbReference type="EMBL" id="QHT98710.1"/>
    </source>
</evidence>
<feature type="domain" description="RNA polymerase beta subunit protrusion" evidence="12">
    <location>
        <begin position="20"/>
        <end position="434"/>
    </location>
</feature>
<dbReference type="InterPro" id="IPR007644">
    <property type="entry name" value="RNA_pol_bsu_protrusion"/>
</dbReference>
<organism evidence="15">
    <name type="scientific">viral metagenome</name>
    <dbReference type="NCBI Taxonomy" id="1070528"/>
    <lineage>
        <taxon>unclassified sequences</taxon>
        <taxon>metagenomes</taxon>
        <taxon>organismal metagenomes</taxon>
    </lineage>
</organism>
<dbReference type="PROSITE" id="PS01166">
    <property type="entry name" value="RNA_POL_BETA"/>
    <property type="match status" value="1"/>
</dbReference>
<evidence type="ECO:0000259" key="12">
    <source>
        <dbReference type="Pfam" id="PF04563"/>
    </source>
</evidence>
<dbReference type="InterPro" id="IPR037034">
    <property type="entry name" value="RNA_pol_Rpb2_2_sf"/>
</dbReference>
<comment type="similarity">
    <text evidence="1">Belongs to the RNA polymerase beta chain family.</text>
</comment>
<sequence length="1167" mass="132034">MLTEKRTWEILGDHFSKKGFVSHQVDSFNEFIQNGISRIIAEESAIYIESDDPKNFINYTVTFDDVFIPSPTVIEESREMRDLFPSEARTRDLTYDSPIYVTVTETTKTTDSVEVNKHTRILLGRIPLMLRSNLCHLSSCTKNERITHGECEYDEGGYFIIKGKERVLIAQLRNTYNIPLVLDQKPGSKYKFVCDIRSMSEETGHSVLVQANFSTDERILNFSLPYIKEPIPIGVVFKALGYSSEEIKMLIGLNCEMAEKYIKLIINDSFFVEENNGIELFEEDLKEEFPDKFEDTDMTANLVEMWEDLSEQEKISYNKKATQRRALKYIGSFAKNPQKENEKHLYAEQVVNNEIFPHMGVTSSTKEKALLLGHMIHKLLATIIGIRMPDDRDNYINKRVDSPGMLCHELFRQLYKKYINSIFQQLEKKKQFPDVMSLIPRMTDITKGFIQCFSKGNWGVPKASYVKPGVAQILSRLSFGATLSSLRRVAIPKAKESKNAAIRQINPSQIMFICPVETPEGQPVGVVLNLSLLTHISNRIPTVLLKETVEMCEHIINIDDYDITLELTKVFINGILVGLTEDAYCLLDELKEFRNIKMIPWCVSLSYDDIDDEIHICSDDGRLLRPVFNVKDNNLCITEEDGVDWDNLVEKGLVTYIDNMEANNAVIAFKQNELKNYHNDFCEIAPAMMLGVMANIIPFPDHSQSPRNTYQAAMGKQAMSMFALSHLIRTDTVVHILNAPQKPLVGTKAGELMGFHDMPSGNNAIVAIACYTGFNQEDSVILNHSAVQRGLFWATTYKTHASIENKDGYISEKIGNPPLKYRKNDANYGLLDENGIIKTRHPTWIDQDGKEQGGGAIYVQKGDVIIGKMLIQNDKDGVENITDISEIIKKGDEGYIDKVYYSITPNGYQLVKITISKVRIPEVGDKFASRAAQKGTVGMVYKQEDMPWTQEGVVPDIIINPHAIPSRMTINQLMESVLGKSCAIEGTFGDSTPFTESSVPNEEGKSIAEQICERLGMNGYQGNGNETLYNGMTGEPMGEFFIGPVYYQRLKHLVSDKIHARDTGPVTTLTRQPLEGRSREGGLRFGEMERDCMIAHGNSKFLQERLFEQSDKYEVTVCQQCGNFTSSKNSCDFCETDEVSRVKLPYVSKLVLQELNAMLIKTKINVK</sequence>
<dbReference type="InterPro" id="IPR007645">
    <property type="entry name" value="RNA_pol_Rpb2_3"/>
</dbReference>
<evidence type="ECO:0000256" key="3">
    <source>
        <dbReference type="ARBA" id="ARBA00022478"/>
    </source>
</evidence>
<dbReference type="Gene3D" id="3.90.1100.10">
    <property type="match status" value="1"/>
</dbReference>
<dbReference type="Gene3D" id="3.90.1070.20">
    <property type="match status" value="1"/>
</dbReference>
<evidence type="ECO:0000256" key="6">
    <source>
        <dbReference type="ARBA" id="ARBA00022723"/>
    </source>
</evidence>
<feature type="domain" description="DNA-directed RNA polymerase subunit 2 hybrid-binding" evidence="9">
    <location>
        <begin position="693"/>
        <end position="1079"/>
    </location>
</feature>
<dbReference type="InterPro" id="IPR014724">
    <property type="entry name" value="RNA_pol_RPB2_OB-fold"/>
</dbReference>
<evidence type="ECO:0000259" key="10">
    <source>
        <dbReference type="Pfam" id="PF04560"/>
    </source>
</evidence>
<dbReference type="Pfam" id="PF00562">
    <property type="entry name" value="RNA_pol_Rpb2_6"/>
    <property type="match status" value="1"/>
</dbReference>
<feature type="domain" description="RNA polymerase Rpb2" evidence="13">
    <location>
        <begin position="472"/>
        <end position="536"/>
    </location>
</feature>
<dbReference type="GO" id="GO:0046872">
    <property type="term" value="F:metal ion binding"/>
    <property type="evidence" value="ECO:0007669"/>
    <property type="project" value="UniProtKB-KW"/>
</dbReference>
<dbReference type="InterPro" id="IPR007642">
    <property type="entry name" value="RNA_pol_Rpb2_2"/>
</dbReference>
<keyword evidence="7" id="KW-0862">Zinc</keyword>
<dbReference type="GO" id="GO:0006351">
    <property type="term" value="P:DNA-templated transcription"/>
    <property type="evidence" value="ECO:0007669"/>
    <property type="project" value="InterPro"/>
</dbReference>
<feature type="domain" description="RNA polymerase Rpb2" evidence="10">
    <location>
        <begin position="1081"/>
        <end position="1165"/>
    </location>
</feature>
<dbReference type="GO" id="GO:0003899">
    <property type="term" value="F:DNA-directed RNA polymerase activity"/>
    <property type="evidence" value="ECO:0007669"/>
    <property type="project" value="UniProtKB-EC"/>
</dbReference>
<evidence type="ECO:0000259" key="9">
    <source>
        <dbReference type="Pfam" id="PF00562"/>
    </source>
</evidence>
<dbReference type="Pfam" id="PF04561">
    <property type="entry name" value="RNA_pol_Rpb2_2"/>
    <property type="match status" value="2"/>
</dbReference>
<evidence type="ECO:0000256" key="2">
    <source>
        <dbReference type="ARBA" id="ARBA00012418"/>
    </source>
</evidence>
<accession>A0A6C0J1Q7</accession>
<dbReference type="InterPro" id="IPR007120">
    <property type="entry name" value="DNA-dir_RNAP_su2_dom"/>
</dbReference>
<keyword evidence="4" id="KW-0808">Transferase</keyword>
<dbReference type="Pfam" id="PF04565">
    <property type="entry name" value="RNA_pol_Rpb2_3"/>
    <property type="match status" value="1"/>
</dbReference>
<dbReference type="Gene3D" id="3.90.1110.10">
    <property type="entry name" value="RNA polymerase Rpb2, domain 2"/>
    <property type="match status" value="1"/>
</dbReference>
<keyword evidence="5" id="KW-0548">Nucleotidyltransferase</keyword>
<reference evidence="15" key="1">
    <citation type="journal article" date="2020" name="Nature">
        <title>Giant virus diversity and host interactions through global metagenomics.</title>
        <authorList>
            <person name="Schulz F."/>
            <person name="Roux S."/>
            <person name="Paez-Espino D."/>
            <person name="Jungbluth S."/>
            <person name="Walsh D.A."/>
            <person name="Denef V.J."/>
            <person name="McMahon K.D."/>
            <person name="Konstantinidis K.T."/>
            <person name="Eloe-Fadrosh E.A."/>
            <person name="Kyrpides N.C."/>
            <person name="Woyke T."/>
        </authorList>
    </citation>
    <scope>NUCLEOTIDE SEQUENCE</scope>
    <source>
        <strain evidence="15">GVMAG-M-3300025676-16</strain>
    </source>
</reference>
<dbReference type="GO" id="GO:0032549">
    <property type="term" value="F:ribonucleoside binding"/>
    <property type="evidence" value="ECO:0007669"/>
    <property type="project" value="InterPro"/>
</dbReference>
<evidence type="ECO:0000259" key="11">
    <source>
        <dbReference type="Pfam" id="PF04561"/>
    </source>
</evidence>